<dbReference type="Proteomes" id="UP000186601">
    <property type="component" value="Unassembled WGS sequence"/>
</dbReference>
<dbReference type="AlphaFoldDB" id="A0A2R6NWC0"/>
<evidence type="ECO:0000256" key="1">
    <source>
        <dbReference type="SAM" id="MobiDB-lite"/>
    </source>
</evidence>
<evidence type="ECO:0000313" key="2">
    <source>
        <dbReference type="EMBL" id="PSR78204.1"/>
    </source>
</evidence>
<organism evidence="2 3">
    <name type="scientific">Hermanssonia centrifuga</name>
    <dbReference type="NCBI Taxonomy" id="98765"/>
    <lineage>
        <taxon>Eukaryota</taxon>
        <taxon>Fungi</taxon>
        <taxon>Dikarya</taxon>
        <taxon>Basidiomycota</taxon>
        <taxon>Agaricomycotina</taxon>
        <taxon>Agaricomycetes</taxon>
        <taxon>Polyporales</taxon>
        <taxon>Meruliaceae</taxon>
        <taxon>Hermanssonia</taxon>
    </lineage>
</organism>
<name>A0A2R6NWC0_9APHY</name>
<accession>A0A2R6NWC0</accession>
<dbReference type="OrthoDB" id="5570013at2759"/>
<sequence length="94" mass="10462">MHLDTQTSSAPSTVSLYKTFEGQFRLRTFPREAVFYDQSAKDPNGNGRTRSVNYVQDRRGGGRGKAVWNPRVGAQTLGSIVMKTSNADLQLVLR</sequence>
<keyword evidence="3" id="KW-1185">Reference proteome</keyword>
<gene>
    <name evidence="2" type="ORF">PHLCEN_2v7536</name>
</gene>
<proteinExistence type="predicted"/>
<reference evidence="2 3" key="1">
    <citation type="submission" date="2018-02" db="EMBL/GenBank/DDBJ databases">
        <title>Genome sequence of the basidiomycete white-rot fungus Phlebia centrifuga.</title>
        <authorList>
            <person name="Granchi Z."/>
            <person name="Peng M."/>
            <person name="de Vries R.P."/>
            <person name="Hilden K."/>
            <person name="Makela M.R."/>
            <person name="Grigoriev I."/>
            <person name="Riley R."/>
        </authorList>
    </citation>
    <scope>NUCLEOTIDE SEQUENCE [LARGE SCALE GENOMIC DNA]</scope>
    <source>
        <strain evidence="2 3">FBCC195</strain>
    </source>
</reference>
<dbReference type="EMBL" id="MLYV02000755">
    <property type="protein sequence ID" value="PSR78204.1"/>
    <property type="molecule type" value="Genomic_DNA"/>
</dbReference>
<feature type="region of interest" description="Disordered" evidence="1">
    <location>
        <begin position="38"/>
        <end position="67"/>
    </location>
</feature>
<protein>
    <submittedName>
        <fullName evidence="2">Uncharacterized protein</fullName>
    </submittedName>
</protein>
<comment type="caution">
    <text evidence="2">The sequence shown here is derived from an EMBL/GenBank/DDBJ whole genome shotgun (WGS) entry which is preliminary data.</text>
</comment>
<evidence type="ECO:0000313" key="3">
    <source>
        <dbReference type="Proteomes" id="UP000186601"/>
    </source>
</evidence>